<comment type="caution">
    <text evidence="1">The sequence shown here is derived from an EMBL/GenBank/DDBJ whole genome shotgun (WGS) entry which is preliminary data.</text>
</comment>
<reference evidence="1 2" key="1">
    <citation type="submission" date="2018-11" db="EMBL/GenBank/DDBJ databases">
        <title>Lysobacter cryohumiis sp. nov., isolated from soil in the Tianshan Mountains, Xinjiang, China.</title>
        <authorList>
            <person name="Luo Y."/>
            <person name="Sheng H."/>
        </authorList>
    </citation>
    <scope>NUCLEOTIDE SEQUENCE [LARGE SCALE GENOMIC DNA]</scope>
    <source>
        <strain evidence="1 2">ZS60</strain>
    </source>
</reference>
<organism evidence="1 2">
    <name type="scientific">Montanilutibacter psychrotolerans</name>
    <dbReference type="NCBI Taxonomy" id="1327343"/>
    <lineage>
        <taxon>Bacteria</taxon>
        <taxon>Pseudomonadati</taxon>
        <taxon>Pseudomonadota</taxon>
        <taxon>Gammaproteobacteria</taxon>
        <taxon>Lysobacterales</taxon>
        <taxon>Lysobacteraceae</taxon>
        <taxon>Montanilutibacter</taxon>
    </lineage>
</organism>
<sequence>MALKFFGGECHEAVGFEVNRVDYQSTNFDGCPLTARSQNVLRPPKNGQASHLDQLRIGIRRLNPIHLHDGVRLTKQLEVRLTDDDMAAATRHLADLPNVELHAWCGA</sequence>
<dbReference type="AlphaFoldDB" id="A0A3M8T418"/>
<evidence type="ECO:0000313" key="1">
    <source>
        <dbReference type="EMBL" id="RNF86214.1"/>
    </source>
</evidence>
<name>A0A3M8T418_9GAMM</name>
<dbReference type="EMBL" id="RIBS01000001">
    <property type="protein sequence ID" value="RNF86214.1"/>
    <property type="molecule type" value="Genomic_DNA"/>
</dbReference>
<keyword evidence="2" id="KW-1185">Reference proteome</keyword>
<gene>
    <name evidence="1" type="ORF">EER27_01980</name>
</gene>
<evidence type="ECO:0000313" key="2">
    <source>
        <dbReference type="Proteomes" id="UP000267049"/>
    </source>
</evidence>
<proteinExistence type="predicted"/>
<accession>A0A3M8T418</accession>
<dbReference type="Proteomes" id="UP000267049">
    <property type="component" value="Unassembled WGS sequence"/>
</dbReference>
<protein>
    <submittedName>
        <fullName evidence="1">Uncharacterized protein</fullName>
    </submittedName>
</protein>